<accession>A0ABY6R511</accession>
<evidence type="ECO:0000313" key="3">
    <source>
        <dbReference type="EMBL" id="UZX24198.1"/>
    </source>
</evidence>
<reference evidence="3" key="1">
    <citation type="submission" date="2021-09" db="EMBL/GenBank/DDBJ databases">
        <title>Complete genome sequence and metabolic characterization of Streptomyces tanashiensis DSM 731 the producer of antibacterial Kalafungin and diverse secondary metabolites.</title>
        <authorList>
            <person name="Abbasi M.N."/>
            <person name="Anwar M.N."/>
            <person name="Alam K."/>
            <person name="Shoaib M."/>
            <person name="Lin Z."/>
            <person name="Hayat M."/>
            <person name="Ali M.I."/>
            <person name="Malik H.M.T."/>
            <person name="Ahmed I."/>
            <person name="Li A."/>
            <person name="Hailong Wang H."/>
            <person name="Zhang Y."/>
        </authorList>
    </citation>
    <scope>NUCLEOTIDE SEQUENCE</scope>
    <source>
        <strain evidence="3">Kala</strain>
    </source>
</reference>
<dbReference type="Proteomes" id="UP001164506">
    <property type="component" value="Chromosome"/>
</dbReference>
<keyword evidence="4" id="KW-1185">Reference proteome</keyword>
<feature type="signal peptide" evidence="2">
    <location>
        <begin position="1"/>
        <end position="22"/>
    </location>
</feature>
<gene>
    <name evidence="3" type="ORF">LDH80_27405</name>
</gene>
<proteinExistence type="predicted"/>
<keyword evidence="2" id="KW-0732">Signal</keyword>
<evidence type="ECO:0000256" key="2">
    <source>
        <dbReference type="SAM" id="SignalP"/>
    </source>
</evidence>
<feature type="compositionally biased region" description="Low complexity" evidence="1">
    <location>
        <begin position="27"/>
        <end position="36"/>
    </location>
</feature>
<feature type="chain" id="PRO_5047155141" description="Lipoprotein" evidence="2">
    <location>
        <begin position="23"/>
        <end position="163"/>
    </location>
</feature>
<dbReference type="EMBL" id="CP084204">
    <property type="protein sequence ID" value="UZX24198.1"/>
    <property type="molecule type" value="Genomic_DNA"/>
</dbReference>
<dbReference type="GeneID" id="95603245"/>
<evidence type="ECO:0000256" key="1">
    <source>
        <dbReference type="SAM" id="MobiDB-lite"/>
    </source>
</evidence>
<evidence type="ECO:0008006" key="5">
    <source>
        <dbReference type="Google" id="ProtNLM"/>
    </source>
</evidence>
<sequence>MTALRKPLTAAAILSLATLLTAGCTGGTTASGTPSTPHTKSSAGRKAPSEGSEEGQGRRAKAALEGVSVDDPEFLESGLERVQDGVHNRSSLTKGETYRLSVACVGTGTVNVVIADKAPESVPCDGIPTGRRVENAPERLRIDIDAATGATGMVAWQIDSVPS</sequence>
<dbReference type="PROSITE" id="PS51257">
    <property type="entry name" value="PROKAR_LIPOPROTEIN"/>
    <property type="match status" value="1"/>
</dbReference>
<evidence type="ECO:0000313" key="4">
    <source>
        <dbReference type="Proteomes" id="UP001164506"/>
    </source>
</evidence>
<name>A0ABY6R511_9ACTN</name>
<feature type="region of interest" description="Disordered" evidence="1">
    <location>
        <begin position="27"/>
        <end position="67"/>
    </location>
</feature>
<organism evidence="3 4">
    <name type="scientific">Streptomyces tanashiensis</name>
    <dbReference type="NCBI Taxonomy" id="67367"/>
    <lineage>
        <taxon>Bacteria</taxon>
        <taxon>Bacillati</taxon>
        <taxon>Actinomycetota</taxon>
        <taxon>Actinomycetes</taxon>
        <taxon>Kitasatosporales</taxon>
        <taxon>Streptomycetaceae</taxon>
        <taxon>Streptomyces</taxon>
    </lineage>
</organism>
<protein>
    <recommendedName>
        <fullName evidence="5">Lipoprotein</fullName>
    </recommendedName>
</protein>
<dbReference type="RefSeq" id="WP_190103596.1">
    <property type="nucleotide sequence ID" value="NZ_CP084204.1"/>
</dbReference>